<evidence type="ECO:0000313" key="1">
    <source>
        <dbReference type="EMBL" id="UMM14851.1"/>
    </source>
</evidence>
<keyword evidence="2" id="KW-1185">Reference proteome</keyword>
<dbReference type="EMBL" id="CP092620">
    <property type="protein sequence ID" value="UMM14851.1"/>
    <property type="molecule type" value="Genomic_DNA"/>
</dbReference>
<proteinExistence type="predicted"/>
<accession>A0AAE9J550</accession>
<protein>
    <submittedName>
        <fullName evidence="1">Uncharacterized protein</fullName>
    </submittedName>
</protein>
<evidence type="ECO:0000313" key="2">
    <source>
        <dbReference type="Proteomes" id="UP000829354"/>
    </source>
</evidence>
<name>A0AAE9J550_CAEBR</name>
<sequence>MEKPQEIQLATATQTRDASKLDSVPNFKSRFSFVKAKKNIGSTQELGKSALTIQLIQKFSLLFFDGSLARQRSDTAGNSFKVEEKRSANPCLCGQVKVTI</sequence>
<gene>
    <name evidence="1" type="ORF">L5515_002506</name>
</gene>
<dbReference type="Proteomes" id="UP000829354">
    <property type="component" value="Chromosome I"/>
</dbReference>
<organism evidence="1 2">
    <name type="scientific">Caenorhabditis briggsae</name>
    <dbReference type="NCBI Taxonomy" id="6238"/>
    <lineage>
        <taxon>Eukaryota</taxon>
        <taxon>Metazoa</taxon>
        <taxon>Ecdysozoa</taxon>
        <taxon>Nematoda</taxon>
        <taxon>Chromadorea</taxon>
        <taxon>Rhabditida</taxon>
        <taxon>Rhabditina</taxon>
        <taxon>Rhabditomorpha</taxon>
        <taxon>Rhabditoidea</taxon>
        <taxon>Rhabditidae</taxon>
        <taxon>Peloderinae</taxon>
        <taxon>Caenorhabditis</taxon>
    </lineage>
</organism>
<reference evidence="1 2" key="1">
    <citation type="submission" date="2022-04" db="EMBL/GenBank/DDBJ databases">
        <title>Chromosome-level reference genomes for two strains of Caenorhabditis briggsae: an improved platform for comparative genomics.</title>
        <authorList>
            <person name="Stevens L."/>
            <person name="Andersen E."/>
        </authorList>
    </citation>
    <scope>NUCLEOTIDE SEQUENCE [LARGE SCALE GENOMIC DNA]</scope>
    <source>
        <strain evidence="1">VX34</strain>
        <tissue evidence="1">Whole-organism</tissue>
    </source>
</reference>
<dbReference type="AlphaFoldDB" id="A0AAE9J550"/>